<dbReference type="InterPro" id="IPR001264">
    <property type="entry name" value="Glyco_trans_51"/>
</dbReference>
<dbReference type="PROSITE" id="PS50853">
    <property type="entry name" value="FN3"/>
    <property type="match status" value="1"/>
</dbReference>
<keyword evidence="5" id="KW-0328">Glycosyltransferase</keyword>
<dbReference type="EMBL" id="QOCW01000010">
    <property type="protein sequence ID" value="RBW69431.1"/>
    <property type="molecule type" value="Genomic_DNA"/>
</dbReference>
<dbReference type="CDD" id="cd00063">
    <property type="entry name" value="FN3"/>
    <property type="match status" value="1"/>
</dbReference>
<dbReference type="Gene3D" id="1.10.3810.10">
    <property type="entry name" value="Biosynthetic peptidoglycan transglycosylase-like"/>
    <property type="match status" value="1"/>
</dbReference>
<keyword evidence="10" id="KW-0511">Multifunctional enzyme</keyword>
<dbReference type="GO" id="GO:0008658">
    <property type="term" value="F:penicillin binding"/>
    <property type="evidence" value="ECO:0007669"/>
    <property type="project" value="InterPro"/>
</dbReference>
<dbReference type="FunFam" id="1.10.3810.10:FF:000001">
    <property type="entry name" value="Penicillin-binding protein 1A"/>
    <property type="match status" value="1"/>
</dbReference>
<proteinExistence type="inferred from homology"/>
<dbReference type="OrthoDB" id="9766909at2"/>
<evidence type="ECO:0000256" key="12">
    <source>
        <dbReference type="ARBA" id="ARBA00034000"/>
    </source>
</evidence>
<dbReference type="SUPFAM" id="SSF56601">
    <property type="entry name" value="beta-lactamase/transpeptidase-like"/>
    <property type="match status" value="1"/>
</dbReference>
<feature type="region of interest" description="Disordered" evidence="14">
    <location>
        <begin position="784"/>
        <end position="889"/>
    </location>
</feature>
<reference evidence="17 18" key="1">
    <citation type="submission" date="2018-07" db="EMBL/GenBank/DDBJ databases">
        <title>Lottiidibacillus patelloidae gen. nov., sp. nov., isolated from the intestinal tract of a marine limpet and the reclassification of B. taeanensis BH030017T, B. algicola KMM 3737T and B. hwajinpoensis SW-72T as genus Lottiidibacillus.</title>
        <authorList>
            <person name="Liu R."/>
            <person name="Huang Z."/>
        </authorList>
    </citation>
    <scope>NUCLEOTIDE SEQUENCE [LARGE SCALE GENOMIC DNA]</scope>
    <source>
        <strain evidence="17 18">BH030017</strain>
    </source>
</reference>
<evidence type="ECO:0000256" key="1">
    <source>
        <dbReference type="ARBA" id="ARBA00007090"/>
    </source>
</evidence>
<keyword evidence="18" id="KW-1185">Reference proteome</keyword>
<dbReference type="NCBIfam" id="TIGR02074">
    <property type="entry name" value="PBP_1a_fam"/>
    <property type="match status" value="1"/>
</dbReference>
<dbReference type="InterPro" id="IPR036116">
    <property type="entry name" value="FN3_sf"/>
</dbReference>
<evidence type="ECO:0000259" key="16">
    <source>
        <dbReference type="PROSITE" id="PS50853"/>
    </source>
</evidence>
<comment type="catalytic activity">
    <reaction evidence="13">
        <text>[GlcNAc-(1-&gt;4)-Mur2Ac(oyl-L-Ala-gamma-D-Glu-L-Lys-D-Ala-D-Ala)](n)-di-trans,octa-cis-undecaprenyl diphosphate + beta-D-GlcNAc-(1-&gt;4)-Mur2Ac(oyl-L-Ala-gamma-D-Glu-L-Lys-D-Ala-D-Ala)-di-trans,octa-cis-undecaprenyl diphosphate = [GlcNAc-(1-&gt;4)-Mur2Ac(oyl-L-Ala-gamma-D-Glu-L-Lys-D-Ala-D-Ala)](n+1)-di-trans,octa-cis-undecaprenyl diphosphate + di-trans,octa-cis-undecaprenyl diphosphate + H(+)</text>
        <dbReference type="Rhea" id="RHEA:23708"/>
        <dbReference type="Rhea" id="RHEA-COMP:9602"/>
        <dbReference type="Rhea" id="RHEA-COMP:9603"/>
        <dbReference type="ChEBI" id="CHEBI:15378"/>
        <dbReference type="ChEBI" id="CHEBI:58405"/>
        <dbReference type="ChEBI" id="CHEBI:60033"/>
        <dbReference type="ChEBI" id="CHEBI:78435"/>
        <dbReference type="EC" id="2.4.99.28"/>
    </reaction>
</comment>
<feature type="domain" description="Fibronectin type-III" evidence="16">
    <location>
        <begin position="705"/>
        <end position="794"/>
    </location>
</feature>
<evidence type="ECO:0000256" key="2">
    <source>
        <dbReference type="ARBA" id="ARBA00007739"/>
    </source>
</evidence>
<evidence type="ECO:0000256" key="7">
    <source>
        <dbReference type="ARBA" id="ARBA00022801"/>
    </source>
</evidence>
<dbReference type="GO" id="GO:0008360">
    <property type="term" value="P:regulation of cell shape"/>
    <property type="evidence" value="ECO:0007669"/>
    <property type="project" value="UniProtKB-KW"/>
</dbReference>
<dbReference type="InterPro" id="IPR050396">
    <property type="entry name" value="Glycosyltr_51/Transpeptidase"/>
</dbReference>
<keyword evidence="7" id="KW-0378">Hydrolase</keyword>
<keyword evidence="15" id="KW-1133">Transmembrane helix</keyword>
<comment type="catalytic activity">
    <reaction evidence="12">
        <text>Preferential cleavage: (Ac)2-L-Lys-D-Ala-|-D-Ala. Also transpeptidation of peptidyl-alanyl moieties that are N-acyl substituents of D-alanine.</text>
        <dbReference type="EC" id="3.4.16.4"/>
    </reaction>
</comment>
<evidence type="ECO:0000313" key="18">
    <source>
        <dbReference type="Proteomes" id="UP000253314"/>
    </source>
</evidence>
<dbReference type="Pfam" id="PF00905">
    <property type="entry name" value="Transpeptidase"/>
    <property type="match status" value="1"/>
</dbReference>
<feature type="transmembrane region" description="Helical" evidence="15">
    <location>
        <begin position="30"/>
        <end position="57"/>
    </location>
</feature>
<keyword evidence="15" id="KW-0812">Transmembrane</keyword>
<dbReference type="Gene3D" id="3.40.710.10">
    <property type="entry name" value="DD-peptidase/beta-lactamase superfamily"/>
    <property type="match status" value="1"/>
</dbReference>
<dbReference type="GO" id="GO:0006508">
    <property type="term" value="P:proteolysis"/>
    <property type="evidence" value="ECO:0007669"/>
    <property type="project" value="UniProtKB-KW"/>
</dbReference>
<dbReference type="Pfam" id="PF00041">
    <property type="entry name" value="fn3"/>
    <property type="match status" value="1"/>
</dbReference>
<gene>
    <name evidence="17" type="ORF">DS031_10930</name>
</gene>
<keyword evidence="11" id="KW-0961">Cell wall biogenesis/degradation</keyword>
<dbReference type="SMART" id="SM00060">
    <property type="entry name" value="FN3"/>
    <property type="match status" value="1"/>
</dbReference>
<evidence type="ECO:0000256" key="9">
    <source>
        <dbReference type="ARBA" id="ARBA00022984"/>
    </source>
</evidence>
<evidence type="ECO:0000256" key="6">
    <source>
        <dbReference type="ARBA" id="ARBA00022679"/>
    </source>
</evidence>
<comment type="similarity">
    <text evidence="2">In the N-terminal section; belongs to the glycosyltransferase 51 family.</text>
</comment>
<dbReference type="AlphaFoldDB" id="A0A366XZT8"/>
<comment type="similarity">
    <text evidence="1">In the C-terminal section; belongs to the transpeptidase family.</text>
</comment>
<feature type="compositionally biased region" description="Polar residues" evidence="14">
    <location>
        <begin position="862"/>
        <end position="880"/>
    </location>
</feature>
<dbReference type="InterPro" id="IPR012338">
    <property type="entry name" value="Beta-lactam/transpept-like"/>
</dbReference>
<evidence type="ECO:0000256" key="5">
    <source>
        <dbReference type="ARBA" id="ARBA00022676"/>
    </source>
</evidence>
<keyword evidence="6" id="KW-0808">Transferase</keyword>
<dbReference type="InterPro" id="IPR023346">
    <property type="entry name" value="Lysozyme-like_dom_sf"/>
</dbReference>
<evidence type="ECO:0000256" key="3">
    <source>
        <dbReference type="ARBA" id="ARBA00022645"/>
    </source>
</evidence>
<dbReference type="InterPro" id="IPR036950">
    <property type="entry name" value="PBP_transglycosylase"/>
</dbReference>
<dbReference type="SUPFAM" id="SSF49265">
    <property type="entry name" value="Fibronectin type III"/>
    <property type="match status" value="1"/>
</dbReference>
<dbReference type="GO" id="GO:0008955">
    <property type="term" value="F:peptidoglycan glycosyltransferase activity"/>
    <property type="evidence" value="ECO:0007669"/>
    <property type="project" value="UniProtKB-EC"/>
</dbReference>
<dbReference type="GO" id="GO:0071555">
    <property type="term" value="P:cell wall organization"/>
    <property type="evidence" value="ECO:0007669"/>
    <property type="project" value="UniProtKB-KW"/>
</dbReference>
<evidence type="ECO:0000256" key="14">
    <source>
        <dbReference type="SAM" id="MobiDB-lite"/>
    </source>
</evidence>
<dbReference type="InterPro" id="IPR001460">
    <property type="entry name" value="PCN-bd_Tpept"/>
</dbReference>
<dbReference type="InterPro" id="IPR003961">
    <property type="entry name" value="FN3_dom"/>
</dbReference>
<organism evidence="17 18">
    <name type="scientific">Bacillus taeanensis</name>
    <dbReference type="NCBI Taxonomy" id="273032"/>
    <lineage>
        <taxon>Bacteria</taxon>
        <taxon>Bacillati</taxon>
        <taxon>Bacillota</taxon>
        <taxon>Bacilli</taxon>
        <taxon>Bacillales</taxon>
        <taxon>Bacillaceae</taxon>
        <taxon>Bacillus</taxon>
    </lineage>
</organism>
<feature type="compositionally biased region" description="Basic and acidic residues" evidence="14">
    <location>
        <begin position="821"/>
        <end position="860"/>
    </location>
</feature>
<sequence length="889" mass="98661">MTREYQSRQERKKSQKQDGKKKKKSKNQGLFKKILVIFLFLILLSGIGGGITVFSMVQGAPNLDPALLEDPQSSTLFDMNDEEFMSKSGVEHREKVKIQDVPDVVKDAFIATEDVRFYDHFGIDLKRIGGAVLANFQEGFGAEGASTITQQVVKNSFLSPEKSLSRKVQEAYLSLKLEQNYSKDQILEMYLNKIYFANRAYGVKTAAETYFQKSIEEDEITIAEAALLAGLPQRPSYYDPFKNPEAAEERRNTVISLMEKHGFITADQAAEAKAIPVAEMVHQQTDEQPAYEAFMDQLAVEIEQIDGVTQKDLYEGGLKIYTTIDTDAQDYVETLLKTDTYISYPDDRFEAGVTLLDTQTGAIRAIGGGRNKDEESANRINFAIPNPALPDSGRQPGSTIKPILDYGPAIEDFKWSTGEILKDQPLVVNGSQIQNWDGKHRGTVTMRKALEWSYNVPAVNAFLEVGEERAKEFADNLGIHLDTIYPSYAIGGFETGITPLELAGAYAAFGNEGVYNTPHTIRKIEFPDGRVINLEPEPTAAMSDYTAYMITDMLRTVVDSGTGTQANISGLDVAGKTGTTNLPDNYSAALQNSGVKDAWFAGYTTNYTAAIWTGYNKTTQEDFVRYSNGGDDISKEIFKQLISYVSKNQNTPDFKQPNSVVRIGVERGTNLLPSEYTPSGQIVSELFVRGHEPNKVSKRFDQPDTPSNLAANYNAESNTITLTWSYPGNTEASFRIKQSIENGGYQTISETADMSLTISNVEKGKTYQFQVSAVEASTGIESPAVSAQVTIPEDEKMEEEEDIPNPLDEEKNVEDDETSENEEKAPDTDEDDNKEKEEDKSENNKEEQKNPDNKKEKDEDTSSNPDSAPVNGQNNNNPTENKPAEPLTQ</sequence>
<evidence type="ECO:0000256" key="13">
    <source>
        <dbReference type="ARBA" id="ARBA00049902"/>
    </source>
</evidence>
<dbReference type="PANTHER" id="PTHR32282:SF29">
    <property type="entry name" value="PENICILLIN-BINDING PROTEIN 1A"/>
    <property type="match status" value="1"/>
</dbReference>
<dbReference type="Proteomes" id="UP000253314">
    <property type="component" value="Unassembled WGS sequence"/>
</dbReference>
<dbReference type="PANTHER" id="PTHR32282">
    <property type="entry name" value="BINDING PROTEIN TRANSPEPTIDASE, PUTATIVE-RELATED"/>
    <property type="match status" value="1"/>
</dbReference>
<evidence type="ECO:0000256" key="15">
    <source>
        <dbReference type="SAM" id="Phobius"/>
    </source>
</evidence>
<accession>A0A366XZT8</accession>
<dbReference type="InterPro" id="IPR013783">
    <property type="entry name" value="Ig-like_fold"/>
</dbReference>
<protein>
    <submittedName>
        <fullName evidence="17">Penicillin-binding protein</fullName>
    </submittedName>
</protein>
<comment type="caution">
    <text evidence="17">The sequence shown here is derived from an EMBL/GenBank/DDBJ whole genome shotgun (WGS) entry which is preliminary data.</text>
</comment>
<name>A0A366XZT8_9BACI</name>
<feature type="compositionally biased region" description="Basic residues" evidence="14">
    <location>
        <begin position="10"/>
        <end position="25"/>
    </location>
</feature>
<keyword evidence="3" id="KW-0121">Carboxypeptidase</keyword>
<evidence type="ECO:0000256" key="10">
    <source>
        <dbReference type="ARBA" id="ARBA00023268"/>
    </source>
</evidence>
<dbReference type="Pfam" id="PF00912">
    <property type="entry name" value="Transgly"/>
    <property type="match status" value="1"/>
</dbReference>
<keyword evidence="8" id="KW-0133">Cell shape</keyword>
<evidence type="ECO:0000256" key="4">
    <source>
        <dbReference type="ARBA" id="ARBA00022670"/>
    </source>
</evidence>
<dbReference type="GO" id="GO:0030288">
    <property type="term" value="C:outer membrane-bounded periplasmic space"/>
    <property type="evidence" value="ECO:0007669"/>
    <property type="project" value="TreeGrafter"/>
</dbReference>
<evidence type="ECO:0000256" key="8">
    <source>
        <dbReference type="ARBA" id="ARBA00022960"/>
    </source>
</evidence>
<evidence type="ECO:0000313" key="17">
    <source>
        <dbReference type="EMBL" id="RBW69431.1"/>
    </source>
</evidence>
<evidence type="ECO:0000256" key="11">
    <source>
        <dbReference type="ARBA" id="ARBA00023316"/>
    </source>
</evidence>
<dbReference type="RefSeq" id="WP_113806121.1">
    <property type="nucleotide sequence ID" value="NZ_QOCW01000010.1"/>
</dbReference>
<keyword evidence="15" id="KW-0472">Membrane</keyword>
<feature type="region of interest" description="Disordered" evidence="14">
    <location>
        <begin position="1"/>
        <end position="25"/>
    </location>
</feature>
<feature type="compositionally biased region" description="Acidic residues" evidence="14">
    <location>
        <begin position="811"/>
        <end position="820"/>
    </location>
</feature>
<dbReference type="GO" id="GO:0009252">
    <property type="term" value="P:peptidoglycan biosynthetic process"/>
    <property type="evidence" value="ECO:0007669"/>
    <property type="project" value="UniProtKB-KW"/>
</dbReference>
<dbReference type="Gene3D" id="2.60.40.10">
    <property type="entry name" value="Immunoglobulins"/>
    <property type="match status" value="1"/>
</dbReference>
<dbReference type="SUPFAM" id="SSF53955">
    <property type="entry name" value="Lysozyme-like"/>
    <property type="match status" value="1"/>
</dbReference>
<dbReference type="GO" id="GO:0009002">
    <property type="term" value="F:serine-type D-Ala-D-Ala carboxypeptidase activity"/>
    <property type="evidence" value="ECO:0007669"/>
    <property type="project" value="UniProtKB-EC"/>
</dbReference>
<keyword evidence="9" id="KW-0573">Peptidoglycan synthesis</keyword>
<keyword evidence="4" id="KW-0645">Protease</keyword>